<comment type="caution">
    <text evidence="6">The sequence shown here is derived from an EMBL/GenBank/DDBJ whole genome shotgun (WGS) entry which is preliminary data.</text>
</comment>
<dbReference type="InterPro" id="IPR005103">
    <property type="entry name" value="AA9_LPMO"/>
</dbReference>
<feature type="chain" id="PRO_5012530775" description="AA9 family lytic polysaccharide monooxygenase" evidence="4">
    <location>
        <begin position="19"/>
        <end position="302"/>
    </location>
</feature>
<evidence type="ECO:0000313" key="7">
    <source>
        <dbReference type="Proteomes" id="UP000193922"/>
    </source>
</evidence>
<keyword evidence="7" id="KW-1185">Reference proteome</keyword>
<gene>
    <name evidence="6" type="ORF">DL89DRAFT_269999</name>
</gene>
<reference evidence="6 7" key="1">
    <citation type="submission" date="2016-07" db="EMBL/GenBank/DDBJ databases">
        <title>Pervasive Adenine N6-methylation of Active Genes in Fungi.</title>
        <authorList>
            <consortium name="DOE Joint Genome Institute"/>
            <person name="Mondo S.J."/>
            <person name="Dannebaum R.O."/>
            <person name="Kuo R.C."/>
            <person name="Labutti K."/>
            <person name="Haridas S."/>
            <person name="Kuo A."/>
            <person name="Salamov A."/>
            <person name="Ahrendt S.R."/>
            <person name="Lipzen A."/>
            <person name="Sullivan W."/>
            <person name="Andreopoulos W.B."/>
            <person name="Clum A."/>
            <person name="Lindquist E."/>
            <person name="Daum C."/>
            <person name="Ramamoorthy G.K."/>
            <person name="Gryganskyi A."/>
            <person name="Culley D."/>
            <person name="Magnuson J.K."/>
            <person name="James T.Y."/>
            <person name="O'Malley M.A."/>
            <person name="Stajich J.E."/>
            <person name="Spatafora J.W."/>
            <person name="Visel A."/>
            <person name="Grigoriev I.V."/>
        </authorList>
    </citation>
    <scope>NUCLEOTIDE SEQUENCE [LARGE SCALE GENOMIC DNA]</scope>
    <source>
        <strain evidence="6 7">ATCC 12442</strain>
    </source>
</reference>
<evidence type="ECO:0000256" key="3">
    <source>
        <dbReference type="SAM" id="MobiDB-lite"/>
    </source>
</evidence>
<organism evidence="6 7">
    <name type="scientific">Linderina pennispora</name>
    <dbReference type="NCBI Taxonomy" id="61395"/>
    <lineage>
        <taxon>Eukaryota</taxon>
        <taxon>Fungi</taxon>
        <taxon>Fungi incertae sedis</taxon>
        <taxon>Zoopagomycota</taxon>
        <taxon>Kickxellomycotina</taxon>
        <taxon>Kickxellomycetes</taxon>
        <taxon>Kickxellales</taxon>
        <taxon>Kickxellaceae</taxon>
        <taxon>Linderina</taxon>
    </lineage>
</organism>
<dbReference type="Pfam" id="PF03443">
    <property type="entry name" value="AA9"/>
    <property type="match status" value="1"/>
</dbReference>
<dbReference type="OrthoDB" id="4849160at2759"/>
<keyword evidence="2" id="KW-0136">Cellulose degradation</keyword>
<evidence type="ECO:0000259" key="5">
    <source>
        <dbReference type="Pfam" id="PF03443"/>
    </source>
</evidence>
<dbReference type="CDD" id="cd21175">
    <property type="entry name" value="LPMO_AA9"/>
    <property type="match status" value="1"/>
</dbReference>
<dbReference type="EMBL" id="MCFD01000015">
    <property type="protein sequence ID" value="ORX66441.1"/>
    <property type="molecule type" value="Genomic_DNA"/>
</dbReference>
<dbReference type="Gene3D" id="2.70.50.70">
    <property type="match status" value="1"/>
</dbReference>
<feature type="signal peptide" evidence="4">
    <location>
        <begin position="1"/>
        <end position="18"/>
    </location>
</feature>
<keyword evidence="2" id="KW-0964">Secreted</keyword>
<keyword evidence="4" id="KW-0732">Signal</keyword>
<dbReference type="RefSeq" id="XP_040740429.1">
    <property type="nucleotide sequence ID" value="XM_040888524.1"/>
</dbReference>
<dbReference type="GO" id="GO:0005576">
    <property type="term" value="C:extracellular region"/>
    <property type="evidence" value="ECO:0007669"/>
    <property type="project" value="UniProtKB-SubCell"/>
</dbReference>
<dbReference type="STRING" id="61395.A0A1Y1VYV3"/>
<keyword evidence="2" id="KW-0624">Polysaccharide degradation</keyword>
<dbReference type="PANTHER" id="PTHR33353">
    <property type="entry name" value="PUTATIVE (AFU_ORTHOLOGUE AFUA_1G12560)-RELATED"/>
    <property type="match status" value="1"/>
</dbReference>
<keyword evidence="2" id="KW-0119">Carbohydrate metabolism</keyword>
<evidence type="ECO:0000256" key="1">
    <source>
        <dbReference type="ARBA" id="ARBA00023157"/>
    </source>
</evidence>
<dbReference type="GO" id="GO:0030245">
    <property type="term" value="P:cellulose catabolic process"/>
    <property type="evidence" value="ECO:0007669"/>
    <property type="project" value="UniProtKB-UniRule"/>
</dbReference>
<accession>A0A1Y1VYV3</accession>
<feature type="region of interest" description="Disordered" evidence="3">
    <location>
        <begin position="241"/>
        <end position="302"/>
    </location>
</feature>
<evidence type="ECO:0000256" key="4">
    <source>
        <dbReference type="SAM" id="SignalP"/>
    </source>
</evidence>
<dbReference type="GO" id="GO:0030248">
    <property type="term" value="F:cellulose binding"/>
    <property type="evidence" value="ECO:0007669"/>
    <property type="project" value="UniProtKB-UniRule"/>
</dbReference>
<comment type="function">
    <text evidence="2">Lytic polysaccharide monooxygenase (LMPO) that depolymerizes crystalline and amorphous polysaccharides via the oxidation of scissile alpha- or beta-(1-4)-glycosidic bonds, yielding C1 and/or C4 oxidation products. Catalysis by LPMOs requires the reduction of the active-site copper from Cu(II) to Cu(I) by a reducing agent and H(2)O(2) or O(2) as a cosubstrate.</text>
</comment>
<dbReference type="GO" id="GO:0008810">
    <property type="term" value="F:cellulase activity"/>
    <property type="evidence" value="ECO:0007669"/>
    <property type="project" value="UniProtKB-UniRule"/>
</dbReference>
<dbReference type="AlphaFoldDB" id="A0A1Y1VYV3"/>
<evidence type="ECO:0000313" key="6">
    <source>
        <dbReference type="EMBL" id="ORX66441.1"/>
    </source>
</evidence>
<feature type="compositionally biased region" description="Polar residues" evidence="3">
    <location>
        <begin position="241"/>
        <end position="252"/>
    </location>
</feature>
<feature type="compositionally biased region" description="Low complexity" evidence="3">
    <location>
        <begin position="253"/>
        <end position="277"/>
    </location>
</feature>
<proteinExistence type="predicted"/>
<feature type="domain" description="Auxiliary Activity family 9 catalytic" evidence="5">
    <location>
        <begin position="19"/>
        <end position="225"/>
    </location>
</feature>
<protein>
    <recommendedName>
        <fullName evidence="2">AA9 family lytic polysaccharide monooxygenase</fullName>
        <ecNumber evidence="2">1.14.99.56</ecNumber>
    </recommendedName>
    <alternativeName>
        <fullName evidence="2">Endo-beta-1,4-glucanase</fullName>
    </alternativeName>
    <alternativeName>
        <fullName evidence="2">Glycosyl hydrolase 61 family protein</fullName>
    </alternativeName>
</protein>
<dbReference type="EC" id="1.14.99.56" evidence="2"/>
<dbReference type="Proteomes" id="UP000193922">
    <property type="component" value="Unassembled WGS sequence"/>
</dbReference>
<evidence type="ECO:0000256" key="2">
    <source>
        <dbReference type="RuleBase" id="RU368122"/>
    </source>
</evidence>
<dbReference type="PANTHER" id="PTHR33353:SF32">
    <property type="entry name" value="ENDO-BETA-1,4-GLUCANASE D"/>
    <property type="match status" value="1"/>
</dbReference>
<feature type="compositionally biased region" description="Basic residues" evidence="3">
    <location>
        <begin position="283"/>
        <end position="293"/>
    </location>
</feature>
<keyword evidence="1 2" id="KW-1015">Disulfide bond</keyword>
<dbReference type="InterPro" id="IPR049892">
    <property type="entry name" value="AA9"/>
</dbReference>
<dbReference type="GeneID" id="63805172"/>
<comment type="subcellular location">
    <subcellularLocation>
        <location evidence="2">Secreted</location>
    </subcellularLocation>
</comment>
<sequence>MKISFVSVVTTLVTVAQAHTYLSHLTIAGTRHPEGECLEPYPKLRNRPVLFVDSPDLTCGLNRTKSASVKSCPVQAGTDVIAEWHHNNDSPSDDVISASHKGPCIFYMAPAASEGKGDVWFKIFEDGYDPSTKTWCINKLRDNKGKIAVKIPPSLKPGDYLLRGEVIALHNADAIHTENPKRGAQFYVHCGHITVTGGGSEVPKGYAIPGVYKYTDPGVHFNVHKPFSEYVIPGPPVCAGGTSNSKGTTGQTKPPKSQASSAPKSASYATSSAPVKTSEAKTKTRTKTKHSKTRSPSSYQTV</sequence>
<comment type="catalytic activity">
    <reaction evidence="2">
        <text>[(1-&gt;4)-beta-D-glucosyl]n+m + reduced acceptor + O2 = 4-dehydro-beta-D-glucosyl-[(1-&gt;4)-beta-D-glucosyl]n-1 + [(1-&gt;4)-beta-D-glucosyl]m + acceptor + H2O.</text>
        <dbReference type="EC" id="1.14.99.56"/>
    </reaction>
</comment>
<name>A0A1Y1VYV3_9FUNG</name>
<comment type="domain">
    <text evidence="2">Has a modular structure: an endo-beta-1,4-glucanase catalytic module at the N-terminus, a linker rich in serines and threonines, and a C-terminal carbohydrate-binding module (CBM).</text>
</comment>